<dbReference type="EMBL" id="PVUF01000005">
    <property type="protein sequence ID" value="PRZ47846.1"/>
    <property type="molecule type" value="Genomic_DNA"/>
</dbReference>
<sequence>MAGDRSDEGQCRSVFALVSSDTATHRTTCASHTLPRPQSQTDGPMTQSRPTLAQMATEVLNCADGRAKTALSRAHAAAWRAARAGKAPEIAIGSAAPPLHPARPDQPALLHPREVPKRKPGSPQGRIALLHAVAHIELNAVDLHWDIIARFTHVPMPLGFYDDWVKSADEESKHFNLMCDCLESLDSHYGALPAHAGMWRAAEDTKDDLMGRLAVVPMVLEARGLDVTPGMIAIFRKAGMQQAIDALEEIYAEEVGHVAYGAKWFNFLCGRDNLDPKAEFHTLVQTYFHGALKPPFNEEKRADAGLPPDFYWPLADGEAPAYAR</sequence>
<organism evidence="2 3">
    <name type="scientific">Tritonibacter scottomollicae</name>
    <name type="common">Epibacterium scottomollicae</name>
    <dbReference type="NCBI Taxonomy" id="483013"/>
    <lineage>
        <taxon>Bacteria</taxon>
        <taxon>Pseudomonadati</taxon>
        <taxon>Pseudomonadota</taxon>
        <taxon>Alphaproteobacteria</taxon>
        <taxon>Rhodobacterales</taxon>
        <taxon>Paracoccaceae</taxon>
        <taxon>Tritonibacter</taxon>
    </lineage>
</organism>
<dbReference type="InterPro" id="IPR011197">
    <property type="entry name" value="UCP012318"/>
</dbReference>
<accession>A0A2T1AH11</accession>
<proteinExistence type="predicted"/>
<dbReference type="InterPro" id="IPR007402">
    <property type="entry name" value="DUF455"/>
</dbReference>
<evidence type="ECO:0000313" key="3">
    <source>
        <dbReference type="Proteomes" id="UP000237718"/>
    </source>
</evidence>
<reference evidence="2 3" key="1">
    <citation type="submission" date="2018-03" db="EMBL/GenBank/DDBJ databases">
        <title>Genomic Encyclopedia of Archaeal and Bacterial Type Strains, Phase II (KMG-II): from individual species to whole genera.</title>
        <authorList>
            <person name="Goeker M."/>
        </authorList>
    </citation>
    <scope>NUCLEOTIDE SEQUENCE [LARGE SCALE GENOMIC DNA]</scope>
    <source>
        <strain evidence="2 3">DSM 25328</strain>
    </source>
</reference>
<dbReference type="PANTHER" id="PTHR42782:SF2">
    <property type="entry name" value="3-OXOACYL-[ACYL-CARRIER-PROTEIN] SYNTHASE-LIKE PROTEIN"/>
    <property type="match status" value="1"/>
</dbReference>
<evidence type="ECO:0000256" key="1">
    <source>
        <dbReference type="SAM" id="MobiDB-lite"/>
    </source>
</evidence>
<evidence type="ECO:0000313" key="2">
    <source>
        <dbReference type="EMBL" id="PRZ47846.1"/>
    </source>
</evidence>
<dbReference type="PIRSF" id="PIRSF012318">
    <property type="entry name" value="UCP012318"/>
    <property type="match status" value="1"/>
</dbReference>
<dbReference type="PANTHER" id="PTHR42782">
    <property type="entry name" value="SI:CH73-314G15.3"/>
    <property type="match status" value="1"/>
</dbReference>
<name>A0A2T1AH11_TRISK</name>
<comment type="caution">
    <text evidence="2">The sequence shown here is derived from an EMBL/GenBank/DDBJ whole genome shotgun (WGS) entry which is preliminary data.</text>
</comment>
<dbReference type="Pfam" id="PF04305">
    <property type="entry name" value="DUF455"/>
    <property type="match status" value="1"/>
</dbReference>
<dbReference type="InterPro" id="IPR009078">
    <property type="entry name" value="Ferritin-like_SF"/>
</dbReference>
<gene>
    <name evidence="2" type="ORF">CLV89_10567</name>
</gene>
<dbReference type="AlphaFoldDB" id="A0A2T1AH11"/>
<dbReference type="CDD" id="cd00657">
    <property type="entry name" value="Ferritin_like"/>
    <property type="match status" value="1"/>
</dbReference>
<dbReference type="SUPFAM" id="SSF47240">
    <property type="entry name" value="Ferritin-like"/>
    <property type="match status" value="1"/>
</dbReference>
<feature type="region of interest" description="Disordered" evidence="1">
    <location>
        <begin position="24"/>
        <end position="48"/>
    </location>
</feature>
<protein>
    <submittedName>
        <fullName evidence="2">Uncharacterized ferritin-like protein (DUF455 family)</fullName>
    </submittedName>
</protein>
<dbReference type="Proteomes" id="UP000237718">
    <property type="component" value="Unassembled WGS sequence"/>
</dbReference>